<dbReference type="AlphaFoldDB" id="A0A0K8NV38"/>
<keyword evidence="3" id="KW-0560">Oxidoreductase</keyword>
<evidence type="ECO:0000256" key="5">
    <source>
        <dbReference type="SAM" id="MobiDB-lite"/>
    </source>
</evidence>
<sequence>MNPHNAGRRVAAGHALPRRRFLQGTAGMAAMLAWPLGANAVVKESHLALPLSSSRVDTKFELTLARTQVNFTGTPASAITLNGTVPGPLLRMHEGREVTIALTNRLDEVTAAHWHGLKVPNNMDGVPGVTFPGIKPGETFQYRFDLRQSGTYWYHSHAILQEPAGFYAPLIIDPQGREPFGYDREYVVMLSEWVDTPPEKVLANLKKVEGYYNDRRQTLPDLYAELKAARSPQEREAIWNERVAWARMRMDPTDATDGGSQWQFLVHGQRVEDNWTALFKPGERIRLRLINASAMNFFDVSIPGLDLTVVQADGQNVRPVKVRELRMGNGETYDVIVKPTERKAYTLFAATSGRIGFARGTLAPELGMEGEIPPMGPRPVRSLAEMAGAHGGAHGAAPAPQAAAAADPHAGHGAAPAAPAPAPADPHAMHGGMKGMEGMPMQDGMPGMAGMPMGGAKATDSLADGLKDRLAYADLEALTPMRLPAGPAKKIDMRLTGDMNRYIWSINDKKLSQATFFEARVGERLEIRLINETMMEHPMHMHGAFFVVDNGKGERAPLKHTVIVKPGETITVHTSFDEPGPWVFHCHLFYHAAAGMVQAIVVK</sequence>
<evidence type="ECO:0000313" key="10">
    <source>
        <dbReference type="Proteomes" id="UP000037660"/>
    </source>
</evidence>
<dbReference type="GO" id="GO:0005507">
    <property type="term" value="F:copper ion binding"/>
    <property type="evidence" value="ECO:0007669"/>
    <property type="project" value="InterPro"/>
</dbReference>
<dbReference type="Pfam" id="PF07731">
    <property type="entry name" value="Cu-oxidase_2"/>
    <property type="match status" value="1"/>
</dbReference>
<dbReference type="InterPro" id="IPR006311">
    <property type="entry name" value="TAT_signal"/>
</dbReference>
<dbReference type="EMBL" id="BBYR01000006">
    <property type="protein sequence ID" value="GAP34144.1"/>
    <property type="molecule type" value="Genomic_DNA"/>
</dbReference>
<dbReference type="PROSITE" id="PS00080">
    <property type="entry name" value="MULTICOPPER_OXIDASE2"/>
    <property type="match status" value="1"/>
</dbReference>
<dbReference type="GO" id="GO:0042597">
    <property type="term" value="C:periplasmic space"/>
    <property type="evidence" value="ECO:0007669"/>
    <property type="project" value="UniProtKB-SubCell"/>
</dbReference>
<dbReference type="InterPro" id="IPR001117">
    <property type="entry name" value="Cu-oxidase_2nd"/>
</dbReference>
<proteinExistence type="predicted"/>
<dbReference type="STRING" id="1547922.ISF6_3923"/>
<dbReference type="Pfam" id="PF07732">
    <property type="entry name" value="Cu-oxidase_3"/>
    <property type="match status" value="1"/>
</dbReference>
<dbReference type="Pfam" id="PF00394">
    <property type="entry name" value="Cu-oxidase"/>
    <property type="match status" value="1"/>
</dbReference>
<keyword evidence="2" id="KW-0479">Metal-binding</keyword>
<evidence type="ECO:0000259" key="7">
    <source>
        <dbReference type="Pfam" id="PF07731"/>
    </source>
</evidence>
<dbReference type="Gene3D" id="2.60.40.420">
    <property type="entry name" value="Cupredoxins - blue copper proteins"/>
    <property type="match status" value="3"/>
</dbReference>
<evidence type="ECO:0000256" key="1">
    <source>
        <dbReference type="ARBA" id="ARBA00004418"/>
    </source>
</evidence>
<dbReference type="InterPro" id="IPR011706">
    <property type="entry name" value="Cu-oxidase_C"/>
</dbReference>
<dbReference type="Proteomes" id="UP000037660">
    <property type="component" value="Unassembled WGS sequence"/>
</dbReference>
<comment type="subcellular location">
    <subcellularLocation>
        <location evidence="1">Periplasm</location>
    </subcellularLocation>
</comment>
<dbReference type="CDD" id="cd13896">
    <property type="entry name" value="CuRO_3_CopA"/>
    <property type="match status" value="1"/>
</dbReference>
<feature type="region of interest" description="Disordered" evidence="5">
    <location>
        <begin position="388"/>
        <end position="438"/>
    </location>
</feature>
<name>A0A0K8NV38_PISS1</name>
<dbReference type="GO" id="GO:0016491">
    <property type="term" value="F:oxidoreductase activity"/>
    <property type="evidence" value="ECO:0007669"/>
    <property type="project" value="UniProtKB-KW"/>
</dbReference>
<dbReference type="InterPro" id="IPR008972">
    <property type="entry name" value="Cupredoxin"/>
</dbReference>
<evidence type="ECO:0000259" key="6">
    <source>
        <dbReference type="Pfam" id="PF00394"/>
    </source>
</evidence>
<dbReference type="PROSITE" id="PS51318">
    <property type="entry name" value="TAT"/>
    <property type="match status" value="1"/>
</dbReference>
<keyword evidence="10" id="KW-1185">Reference proteome</keyword>
<organism evidence="9 10">
    <name type="scientific">Piscinibacter sakaiensis</name>
    <name type="common">Ideonella sakaiensis</name>
    <dbReference type="NCBI Taxonomy" id="1547922"/>
    <lineage>
        <taxon>Bacteria</taxon>
        <taxon>Pseudomonadati</taxon>
        <taxon>Pseudomonadota</taxon>
        <taxon>Betaproteobacteria</taxon>
        <taxon>Burkholderiales</taxon>
        <taxon>Sphaerotilaceae</taxon>
        <taxon>Piscinibacter</taxon>
    </lineage>
</organism>
<reference evidence="9 10" key="2">
    <citation type="journal article" date="2016" name="Science">
        <title>A bacterium that degrades and assimilates poly(ethylene terephthalate).</title>
        <authorList>
            <person name="Yoshida S."/>
            <person name="Hiraga K."/>
            <person name="Takehana T."/>
            <person name="Taniguchi I."/>
            <person name="Yamaji H."/>
            <person name="Maeda Y."/>
            <person name="Toyohara K."/>
            <person name="Miyamoto K."/>
            <person name="Kimura Y."/>
            <person name="Oda K."/>
        </authorList>
    </citation>
    <scope>NUCLEOTIDE SEQUENCE [LARGE SCALE GENOMIC DNA]</scope>
    <source>
        <strain evidence="10">NBRC 110686 / TISTR 2288 / 201-F6</strain>
    </source>
</reference>
<dbReference type="OrthoDB" id="9757546at2"/>
<comment type="caution">
    <text evidence="9">The sequence shown here is derived from an EMBL/GenBank/DDBJ whole genome shotgun (WGS) entry which is preliminary data.</text>
</comment>
<dbReference type="SUPFAM" id="SSF49503">
    <property type="entry name" value="Cupredoxins"/>
    <property type="match status" value="3"/>
</dbReference>
<dbReference type="InterPro" id="IPR034279">
    <property type="entry name" value="CuRO_3_CopA"/>
</dbReference>
<dbReference type="PANTHER" id="PTHR11709:SF394">
    <property type="entry name" value="FI03373P-RELATED"/>
    <property type="match status" value="1"/>
</dbReference>
<dbReference type="InterPro" id="IPR011707">
    <property type="entry name" value="Cu-oxidase-like_N"/>
</dbReference>
<keyword evidence="4" id="KW-0186">Copper</keyword>
<feature type="domain" description="Plastocyanin-like" evidence="7">
    <location>
        <begin position="488"/>
        <end position="602"/>
    </location>
</feature>
<feature type="compositionally biased region" description="Low complexity" evidence="5">
    <location>
        <begin position="395"/>
        <end position="417"/>
    </location>
</feature>
<feature type="compositionally biased region" description="Low complexity" evidence="5">
    <location>
        <begin position="425"/>
        <end position="438"/>
    </location>
</feature>
<dbReference type="InterPro" id="IPR033138">
    <property type="entry name" value="Cu_oxidase_CS"/>
</dbReference>
<accession>A0A0K8NV38</accession>
<dbReference type="NCBIfam" id="TIGR01480">
    <property type="entry name" value="copper_res_A"/>
    <property type="match status" value="1"/>
</dbReference>
<dbReference type="PROSITE" id="PS00079">
    <property type="entry name" value="MULTICOPPER_OXIDASE1"/>
    <property type="match status" value="1"/>
</dbReference>
<evidence type="ECO:0000256" key="2">
    <source>
        <dbReference type="ARBA" id="ARBA00022723"/>
    </source>
</evidence>
<evidence type="ECO:0000313" key="9">
    <source>
        <dbReference type="EMBL" id="GAP34144.1"/>
    </source>
</evidence>
<feature type="domain" description="Plastocyanin-like" evidence="8">
    <location>
        <begin position="65"/>
        <end position="175"/>
    </location>
</feature>
<dbReference type="InterPro" id="IPR002355">
    <property type="entry name" value="Cu_oxidase_Cu_BS"/>
</dbReference>
<gene>
    <name evidence="9" type="ORF">ISF6_3923</name>
</gene>
<protein>
    <submittedName>
        <fullName evidence="9">Multicopper oxidase</fullName>
    </submittedName>
</protein>
<dbReference type="InterPro" id="IPR006376">
    <property type="entry name" value="Cu-R_CopA"/>
</dbReference>
<reference evidence="10" key="1">
    <citation type="submission" date="2015-07" db="EMBL/GenBank/DDBJ databases">
        <title>Discovery of a poly(ethylene terephthalate assimilation.</title>
        <authorList>
            <person name="Yoshida S."/>
            <person name="Hiraga K."/>
            <person name="Takehana T."/>
            <person name="Taniguchi I."/>
            <person name="Yamaji H."/>
            <person name="Maeda Y."/>
            <person name="Toyohara K."/>
            <person name="Miyamoto K."/>
            <person name="Kimura Y."/>
            <person name="Oda K."/>
        </authorList>
    </citation>
    <scope>NUCLEOTIDE SEQUENCE [LARGE SCALE GENOMIC DNA]</scope>
    <source>
        <strain evidence="10">NBRC 110686 / TISTR 2288 / 201-F6</strain>
    </source>
</reference>
<dbReference type="RefSeq" id="WP_082367846.1">
    <property type="nucleotide sequence ID" value="NZ_BBYR01000006.1"/>
</dbReference>
<dbReference type="PANTHER" id="PTHR11709">
    <property type="entry name" value="MULTI-COPPER OXIDASE"/>
    <property type="match status" value="1"/>
</dbReference>
<evidence type="ECO:0000256" key="4">
    <source>
        <dbReference type="ARBA" id="ARBA00023008"/>
    </source>
</evidence>
<evidence type="ECO:0000256" key="3">
    <source>
        <dbReference type="ARBA" id="ARBA00023002"/>
    </source>
</evidence>
<evidence type="ECO:0000259" key="8">
    <source>
        <dbReference type="Pfam" id="PF07732"/>
    </source>
</evidence>
<feature type="domain" description="Plastocyanin-like" evidence="6">
    <location>
        <begin position="250"/>
        <end position="352"/>
    </location>
</feature>
<dbReference type="InterPro" id="IPR045087">
    <property type="entry name" value="Cu-oxidase_fam"/>
</dbReference>